<accession>A0A926ZGQ9</accession>
<evidence type="ECO:0000313" key="5">
    <source>
        <dbReference type="EMBL" id="MBD2181402.1"/>
    </source>
</evidence>
<comment type="pathway">
    <text evidence="3">Sulfur metabolism; hydrogen sulfide biosynthesis; sulfite from sulfate: step 3/3.</text>
</comment>
<comment type="catalytic activity">
    <reaction evidence="3">
        <text>[thioredoxin]-disulfide + sulfite + adenosine 3',5'-bisphosphate + 2 H(+) = [thioredoxin]-dithiol + 3'-phosphoadenylyl sulfate</text>
        <dbReference type="Rhea" id="RHEA:11724"/>
        <dbReference type="Rhea" id="RHEA-COMP:10698"/>
        <dbReference type="Rhea" id="RHEA-COMP:10700"/>
        <dbReference type="ChEBI" id="CHEBI:15378"/>
        <dbReference type="ChEBI" id="CHEBI:17359"/>
        <dbReference type="ChEBI" id="CHEBI:29950"/>
        <dbReference type="ChEBI" id="CHEBI:50058"/>
        <dbReference type="ChEBI" id="CHEBI:58339"/>
        <dbReference type="ChEBI" id="CHEBI:58343"/>
        <dbReference type="EC" id="1.8.4.8"/>
    </reaction>
</comment>
<dbReference type="PIRSF" id="PIRSF000857">
    <property type="entry name" value="PAPS_reductase"/>
    <property type="match status" value="1"/>
</dbReference>
<dbReference type="PANTHER" id="PTHR46509">
    <property type="entry name" value="PHOSPHOADENOSINE PHOSPHOSULFATE REDUCTASE"/>
    <property type="match status" value="1"/>
</dbReference>
<evidence type="ECO:0000256" key="2">
    <source>
        <dbReference type="ARBA" id="ARBA00023002"/>
    </source>
</evidence>
<keyword evidence="3" id="KW-0963">Cytoplasm</keyword>
<comment type="function">
    <text evidence="3">Catalyzes the formation of sulfite from phosphoadenosine 5'-phosphosulfate (PAPS) using thioredoxin as an electron donor.</text>
</comment>
<dbReference type="EMBL" id="JACJPW010000020">
    <property type="protein sequence ID" value="MBD2181402.1"/>
    <property type="molecule type" value="Genomic_DNA"/>
</dbReference>
<feature type="active site" description="Nucleophile; cysteine thiosulfonate intermediate" evidence="3">
    <location>
        <position position="239"/>
    </location>
</feature>
<dbReference type="InterPro" id="IPR011800">
    <property type="entry name" value="PAPS_reductase_CysH"/>
</dbReference>
<dbReference type="InterPro" id="IPR004511">
    <property type="entry name" value="PAPS/APS_Rdtase"/>
</dbReference>
<comment type="similarity">
    <text evidence="1 3">Belongs to the PAPS reductase family. CysH subfamily.</text>
</comment>
<evidence type="ECO:0000256" key="3">
    <source>
        <dbReference type="HAMAP-Rule" id="MF_00063"/>
    </source>
</evidence>
<evidence type="ECO:0000259" key="4">
    <source>
        <dbReference type="Pfam" id="PF01507"/>
    </source>
</evidence>
<dbReference type="Pfam" id="PF01507">
    <property type="entry name" value="PAPS_reduct"/>
    <property type="match status" value="1"/>
</dbReference>
<dbReference type="EC" id="1.8.4.8" evidence="3"/>
<dbReference type="NCBIfam" id="NF002537">
    <property type="entry name" value="PRK02090.1"/>
    <property type="match status" value="1"/>
</dbReference>
<comment type="caution">
    <text evidence="5">The sequence shown here is derived from an EMBL/GenBank/DDBJ whole genome shotgun (WGS) entry which is preliminary data.</text>
</comment>
<sequence>MVYSLETPVQIDNLDLDELNQRFESAHPREILAWCVANIPTKLVQTSAFNVDDLVITDILYRELKPKKAVPVMFLDTLHHFPQTLELVAKAAKLYNLDLQVYKVPEINSREAFAAAYGDALWDRDIQKFHYVTKIEPLQRGLSELGAVAWITGRRRDQAVTRADMPIFEKDIKHRIKVNPIAAWTRKESWGYVSEHNVIYNPLHDQGYPSIGDEPITTQVAPGEDERAGRWRGTGKTECGIHI</sequence>
<comment type="subcellular location">
    <subcellularLocation>
        <location evidence="3">Cytoplasm</location>
    </subcellularLocation>
</comment>
<evidence type="ECO:0000256" key="1">
    <source>
        <dbReference type="ARBA" id="ARBA00009732"/>
    </source>
</evidence>
<reference evidence="5" key="2">
    <citation type="submission" date="2020-08" db="EMBL/GenBank/DDBJ databases">
        <authorList>
            <person name="Chen M."/>
            <person name="Teng W."/>
            <person name="Zhao L."/>
            <person name="Hu C."/>
            <person name="Zhou Y."/>
            <person name="Han B."/>
            <person name="Song L."/>
            <person name="Shu W."/>
        </authorList>
    </citation>
    <scope>NUCLEOTIDE SEQUENCE</scope>
    <source>
        <strain evidence="5">FACHB-1375</strain>
    </source>
</reference>
<dbReference type="CDD" id="cd23945">
    <property type="entry name" value="PAPS_reductase"/>
    <property type="match status" value="1"/>
</dbReference>
<dbReference type="AlphaFoldDB" id="A0A926ZGQ9"/>
<dbReference type="RefSeq" id="WP_190464171.1">
    <property type="nucleotide sequence ID" value="NZ_JACJPW010000020.1"/>
</dbReference>
<proteinExistence type="inferred from homology"/>
<name>A0A926ZGQ9_9CYAN</name>
<dbReference type="HAMAP" id="MF_00063">
    <property type="entry name" value="CysH"/>
    <property type="match status" value="1"/>
</dbReference>
<dbReference type="NCBIfam" id="TIGR02057">
    <property type="entry name" value="PAPS_reductase"/>
    <property type="match status" value="1"/>
</dbReference>
<keyword evidence="6" id="KW-1185">Reference proteome</keyword>
<dbReference type="GO" id="GO:0070814">
    <property type="term" value="P:hydrogen sulfide biosynthetic process"/>
    <property type="evidence" value="ECO:0007669"/>
    <property type="project" value="UniProtKB-UniRule"/>
</dbReference>
<dbReference type="InterPro" id="IPR014729">
    <property type="entry name" value="Rossmann-like_a/b/a_fold"/>
</dbReference>
<organism evidence="5 6">
    <name type="scientific">Aerosakkonema funiforme FACHB-1375</name>
    <dbReference type="NCBI Taxonomy" id="2949571"/>
    <lineage>
        <taxon>Bacteria</taxon>
        <taxon>Bacillati</taxon>
        <taxon>Cyanobacteriota</taxon>
        <taxon>Cyanophyceae</taxon>
        <taxon>Oscillatoriophycideae</taxon>
        <taxon>Aerosakkonematales</taxon>
        <taxon>Aerosakkonemataceae</taxon>
        <taxon>Aerosakkonema</taxon>
    </lineage>
</organism>
<dbReference type="NCBIfam" id="TIGR00434">
    <property type="entry name" value="cysH"/>
    <property type="match status" value="1"/>
</dbReference>
<dbReference type="SUPFAM" id="SSF52402">
    <property type="entry name" value="Adenine nucleotide alpha hydrolases-like"/>
    <property type="match status" value="1"/>
</dbReference>
<dbReference type="GO" id="GO:0004604">
    <property type="term" value="F:phosphoadenylyl-sulfate reductase (thioredoxin) activity"/>
    <property type="evidence" value="ECO:0007669"/>
    <property type="project" value="UniProtKB-UniRule"/>
</dbReference>
<comment type="caution">
    <text evidence="3">Lacks conserved residue(s) required for the propagation of feature annotation.</text>
</comment>
<reference evidence="5" key="1">
    <citation type="journal article" date="2015" name="ISME J.">
        <title>Draft Genome Sequence of Streptomyces incarnatus NRRL8089, which Produces the Nucleoside Antibiotic Sinefungin.</title>
        <authorList>
            <person name="Oshima K."/>
            <person name="Hattori M."/>
            <person name="Shimizu H."/>
            <person name="Fukuda K."/>
            <person name="Nemoto M."/>
            <person name="Inagaki K."/>
            <person name="Tamura T."/>
        </authorList>
    </citation>
    <scope>NUCLEOTIDE SEQUENCE</scope>
    <source>
        <strain evidence="5">FACHB-1375</strain>
    </source>
</reference>
<gene>
    <name evidence="3 5" type="primary">cysH</name>
    <name evidence="5" type="ORF">H6G03_09830</name>
</gene>
<keyword evidence="2 3" id="KW-0560">Oxidoreductase</keyword>
<feature type="domain" description="Phosphoadenosine phosphosulphate reductase" evidence="4">
    <location>
        <begin position="43"/>
        <end position="218"/>
    </location>
</feature>
<protein>
    <recommendedName>
        <fullName evidence="3">Phosphoadenosine 5'-phosphosulfate reductase</fullName>
        <shortName evidence="3">PAPS reductase</shortName>
        <ecNumber evidence="3">1.8.4.8</ecNumber>
    </recommendedName>
    <alternativeName>
        <fullName evidence="3">3'-phosphoadenylylsulfate reductase</fullName>
    </alternativeName>
    <alternativeName>
        <fullName evidence="3">PAPS reductase, thioredoxin dependent</fullName>
    </alternativeName>
    <alternativeName>
        <fullName evidence="3">PAPS sulfotransferase</fullName>
    </alternativeName>
    <alternativeName>
        <fullName evidence="3">PAdoPS reductase</fullName>
    </alternativeName>
</protein>
<dbReference type="Gene3D" id="3.40.50.620">
    <property type="entry name" value="HUPs"/>
    <property type="match status" value="1"/>
</dbReference>
<dbReference type="PANTHER" id="PTHR46509:SF1">
    <property type="entry name" value="PHOSPHOADENOSINE PHOSPHOSULFATE REDUCTASE"/>
    <property type="match status" value="1"/>
</dbReference>
<dbReference type="GO" id="GO:0019379">
    <property type="term" value="P:sulfate assimilation, phosphoadenylyl sulfate reduction by phosphoadenylyl-sulfate reductase (thioredoxin)"/>
    <property type="evidence" value="ECO:0007669"/>
    <property type="project" value="UniProtKB-UniRule"/>
</dbReference>
<dbReference type="Proteomes" id="UP000641646">
    <property type="component" value="Unassembled WGS sequence"/>
</dbReference>
<dbReference type="InterPro" id="IPR002500">
    <property type="entry name" value="PAPS_reduct_dom"/>
</dbReference>
<dbReference type="GO" id="GO:0005737">
    <property type="term" value="C:cytoplasm"/>
    <property type="evidence" value="ECO:0007669"/>
    <property type="project" value="UniProtKB-SubCell"/>
</dbReference>
<evidence type="ECO:0000313" key="6">
    <source>
        <dbReference type="Proteomes" id="UP000641646"/>
    </source>
</evidence>